<keyword evidence="2" id="KW-1133">Transmembrane helix</keyword>
<feature type="compositionally biased region" description="Basic and acidic residues" evidence="1">
    <location>
        <begin position="186"/>
        <end position="204"/>
    </location>
</feature>
<evidence type="ECO:0000313" key="4">
    <source>
        <dbReference type="Proteomes" id="UP001209083"/>
    </source>
</evidence>
<organism evidence="3 4">
    <name type="scientific">Saxibacter everestensis</name>
    <dbReference type="NCBI Taxonomy" id="2909229"/>
    <lineage>
        <taxon>Bacteria</taxon>
        <taxon>Bacillati</taxon>
        <taxon>Actinomycetota</taxon>
        <taxon>Actinomycetes</taxon>
        <taxon>Micrococcales</taxon>
        <taxon>Brevibacteriaceae</taxon>
        <taxon>Saxibacter</taxon>
    </lineage>
</organism>
<evidence type="ECO:0000256" key="1">
    <source>
        <dbReference type="SAM" id="MobiDB-lite"/>
    </source>
</evidence>
<feature type="transmembrane region" description="Helical" evidence="2">
    <location>
        <begin position="135"/>
        <end position="152"/>
    </location>
</feature>
<evidence type="ECO:0000256" key="2">
    <source>
        <dbReference type="SAM" id="Phobius"/>
    </source>
</evidence>
<accession>A0ABY8QQJ7</accession>
<protein>
    <recommendedName>
        <fullName evidence="5">EamA domain-containing protein</fullName>
    </recommendedName>
</protein>
<feature type="transmembrane region" description="Helical" evidence="2">
    <location>
        <begin position="44"/>
        <end position="61"/>
    </location>
</feature>
<proteinExistence type="predicted"/>
<keyword evidence="4" id="KW-1185">Reference proteome</keyword>
<feature type="region of interest" description="Disordered" evidence="1">
    <location>
        <begin position="183"/>
        <end position="204"/>
    </location>
</feature>
<name>A0ABY8QQJ7_9MICO</name>
<feature type="transmembrane region" description="Helical" evidence="2">
    <location>
        <begin position="20"/>
        <end position="38"/>
    </location>
</feature>
<feature type="transmembrane region" description="Helical" evidence="2">
    <location>
        <begin position="81"/>
        <end position="102"/>
    </location>
</feature>
<evidence type="ECO:0000313" key="3">
    <source>
        <dbReference type="EMBL" id="WGW11257.1"/>
    </source>
</evidence>
<reference evidence="3 4" key="1">
    <citation type="submission" date="2023-05" db="EMBL/GenBank/DDBJ databases">
        <title>Lithophilousrod everest ZFBP1038 complete genpme.</title>
        <authorList>
            <person name="Tian M."/>
        </authorList>
    </citation>
    <scope>NUCLEOTIDE SEQUENCE [LARGE SCALE GENOMIC DNA]</scope>
    <source>
        <strain evidence="3 4">ZFBP1038</strain>
    </source>
</reference>
<keyword evidence="2" id="KW-0472">Membrane</keyword>
<gene>
    <name evidence="3" type="ORF">LWF01_14340</name>
</gene>
<dbReference type="RefSeq" id="WP_349638042.1">
    <property type="nucleotide sequence ID" value="NZ_CP090958.1"/>
</dbReference>
<feature type="transmembrane region" description="Helical" evidence="2">
    <location>
        <begin position="158"/>
        <end position="176"/>
    </location>
</feature>
<keyword evidence="2" id="KW-0812">Transmembrane</keyword>
<dbReference type="PROSITE" id="PS51257">
    <property type="entry name" value="PROKAR_LIPOPROTEIN"/>
    <property type="match status" value="1"/>
</dbReference>
<feature type="transmembrane region" description="Helical" evidence="2">
    <location>
        <begin position="114"/>
        <end position="130"/>
    </location>
</feature>
<evidence type="ECO:0008006" key="5">
    <source>
        <dbReference type="Google" id="ProtNLM"/>
    </source>
</evidence>
<sequence>MSHDRPAAVTPPRFADPRRVGAVIGLAGACLFVFSYSTDLATPLAIAARTAVVVLAGLGLWNLFARPRWLGHFVPAKPSGIAVYLLCVVAEFALIAVGTRWLTSAGNTELRPSLIALVVGLHFIPFAWAFRERMFYLLGGALVVLGGVGLIAGTGAAARSSAVLAGIVMAILLLAYSRGTFAGSRRSAEPSPDAKAHNRSTDAL</sequence>
<dbReference type="EMBL" id="CP090958">
    <property type="protein sequence ID" value="WGW11257.1"/>
    <property type="molecule type" value="Genomic_DNA"/>
</dbReference>
<dbReference type="Proteomes" id="UP001209083">
    <property type="component" value="Chromosome"/>
</dbReference>